<dbReference type="GO" id="GO:0044205">
    <property type="term" value="P:'de novo' UMP biosynthetic process"/>
    <property type="evidence" value="ECO:0007669"/>
    <property type="project" value="UniProtKB-UniRule"/>
</dbReference>
<evidence type="ECO:0000256" key="12">
    <source>
        <dbReference type="PIRSR" id="PIRSR006816-1"/>
    </source>
</evidence>
<keyword evidence="10 11" id="KW-0411">Iron-sulfur</keyword>
<keyword evidence="2 11" id="KW-0813">Transport</keyword>
<keyword evidence="9 11" id="KW-0408">Iron</keyword>
<dbReference type="UniPathway" id="UPA00070">
    <property type="reaction ID" value="UER00945"/>
</dbReference>
<dbReference type="InterPro" id="IPR023455">
    <property type="entry name" value="Dihydroorotate_DHASE_ETsu"/>
</dbReference>
<dbReference type="RefSeq" id="WP_303679794.1">
    <property type="nucleotide sequence ID" value="NZ_DAWEIQ010000071.1"/>
</dbReference>
<feature type="binding site" evidence="11 13">
    <location>
        <position position="241"/>
    </location>
    <ligand>
        <name>[2Fe-2S] cluster</name>
        <dbReference type="ChEBI" id="CHEBI:190135"/>
    </ligand>
</feature>
<dbReference type="EMBL" id="MNTG01000027">
    <property type="protein sequence ID" value="OLA37822.1"/>
    <property type="molecule type" value="Genomic_DNA"/>
</dbReference>
<comment type="pathway">
    <text evidence="11">Pyrimidine metabolism; UMP biosynthesis via de novo pathway; orotate from (S)-dihydroorotate (NAD(+) route): step 1/1.</text>
</comment>
<dbReference type="Gene3D" id="2.10.240.10">
    <property type="entry name" value="Dihydroorotate dehydrogenase, electron transfer subunit"/>
    <property type="match status" value="1"/>
</dbReference>
<keyword evidence="3 11" id="KW-0285">Flavoprotein</keyword>
<comment type="cofactor">
    <cofactor evidence="11 12">
        <name>FAD</name>
        <dbReference type="ChEBI" id="CHEBI:57692"/>
    </cofactor>
    <text evidence="11 12">Binds 1 FAD per subunit.</text>
</comment>
<dbReference type="AlphaFoldDB" id="A0A1Q6R610"/>
<evidence type="ECO:0000256" key="8">
    <source>
        <dbReference type="ARBA" id="ARBA00022982"/>
    </source>
</evidence>
<dbReference type="Gene3D" id="3.40.50.80">
    <property type="entry name" value="Nucleotide-binding domain of ferredoxin-NADP reductase (FNR) module"/>
    <property type="match status" value="1"/>
</dbReference>
<evidence type="ECO:0000259" key="14">
    <source>
        <dbReference type="PROSITE" id="PS51384"/>
    </source>
</evidence>
<keyword evidence="6 11" id="KW-0274">FAD</keyword>
<evidence type="ECO:0000256" key="11">
    <source>
        <dbReference type="HAMAP-Rule" id="MF_01211"/>
    </source>
</evidence>
<keyword evidence="8 11" id="KW-0249">Electron transport</keyword>
<dbReference type="InterPro" id="IPR039261">
    <property type="entry name" value="FNR_nucleotide-bd"/>
</dbReference>
<dbReference type="GO" id="GO:0009055">
    <property type="term" value="F:electron transfer activity"/>
    <property type="evidence" value="ECO:0007669"/>
    <property type="project" value="UniProtKB-UniRule"/>
</dbReference>
<name>A0A1Q6R610_9FIRM</name>
<feature type="domain" description="FAD-binding FR-type" evidence="14">
    <location>
        <begin position="3"/>
        <end position="103"/>
    </location>
</feature>
<evidence type="ECO:0000256" key="3">
    <source>
        <dbReference type="ARBA" id="ARBA00022630"/>
    </source>
</evidence>
<protein>
    <recommendedName>
        <fullName evidence="11">Dihydroorotate dehydrogenase B (NAD(+)), electron transfer subunit</fullName>
    </recommendedName>
    <alternativeName>
        <fullName evidence="11">Dihydroorotate oxidase B, electron transfer subunit</fullName>
    </alternativeName>
</protein>
<evidence type="ECO:0000256" key="6">
    <source>
        <dbReference type="ARBA" id="ARBA00022827"/>
    </source>
</evidence>
<dbReference type="GO" id="GO:0046872">
    <property type="term" value="F:metal ion binding"/>
    <property type="evidence" value="ECO:0007669"/>
    <property type="project" value="UniProtKB-KW"/>
</dbReference>
<feature type="binding site" evidence="11 12">
    <location>
        <begin position="71"/>
        <end position="73"/>
    </location>
    <ligand>
        <name>FAD</name>
        <dbReference type="ChEBI" id="CHEBI:57692"/>
    </ligand>
</feature>
<evidence type="ECO:0000256" key="5">
    <source>
        <dbReference type="ARBA" id="ARBA00022723"/>
    </source>
</evidence>
<evidence type="ECO:0000256" key="9">
    <source>
        <dbReference type="ARBA" id="ARBA00023004"/>
    </source>
</evidence>
<evidence type="ECO:0000256" key="1">
    <source>
        <dbReference type="ARBA" id="ARBA00006422"/>
    </source>
</evidence>
<comment type="function">
    <text evidence="11">Responsible for channeling the electrons from the oxidation of dihydroorotate from the FMN redox center in the PyrD type B subunit to the ultimate electron acceptor NAD(+).</text>
</comment>
<comment type="similarity">
    <text evidence="1 11">Belongs to the PyrK family.</text>
</comment>
<evidence type="ECO:0000256" key="10">
    <source>
        <dbReference type="ARBA" id="ARBA00023014"/>
    </source>
</evidence>
<dbReference type="Proteomes" id="UP000186777">
    <property type="component" value="Unassembled WGS sequence"/>
</dbReference>
<dbReference type="PROSITE" id="PS51384">
    <property type="entry name" value="FAD_FR"/>
    <property type="match status" value="1"/>
</dbReference>
<reference evidence="15 16" key="1">
    <citation type="journal article" date="2016" name="Nat. Biotechnol.">
        <title>Measurement of bacterial replication rates in microbial communities.</title>
        <authorList>
            <person name="Brown C.T."/>
            <person name="Olm M.R."/>
            <person name="Thomas B.C."/>
            <person name="Banfield J.F."/>
        </authorList>
    </citation>
    <scope>NUCLEOTIDE SEQUENCE [LARGE SCALE GENOMIC DNA]</scope>
    <source>
        <strain evidence="15">46_33</strain>
    </source>
</reference>
<comment type="cofactor">
    <cofactor evidence="13">
        <name>[2Fe-2S] cluster</name>
        <dbReference type="ChEBI" id="CHEBI:190135"/>
    </cofactor>
    <text evidence="13">Binds 1 [2Fe-2S] cluster per subunit.</text>
</comment>
<feature type="binding site" evidence="11 13">
    <location>
        <position position="229"/>
    </location>
    <ligand>
        <name>[2Fe-2S] cluster</name>
        <dbReference type="ChEBI" id="CHEBI:190135"/>
    </ligand>
</feature>
<dbReference type="PANTHER" id="PTHR43513">
    <property type="entry name" value="DIHYDROOROTATE DEHYDROGENASE B (NAD(+)), ELECTRON TRANSFER SUBUNIT"/>
    <property type="match status" value="1"/>
</dbReference>
<proteinExistence type="inferred from homology"/>
<keyword evidence="5 11" id="KW-0479">Metal-binding</keyword>
<evidence type="ECO:0000313" key="16">
    <source>
        <dbReference type="Proteomes" id="UP000186777"/>
    </source>
</evidence>
<keyword evidence="4 11" id="KW-0001">2Fe-2S</keyword>
<feature type="binding site" evidence="11 13">
    <location>
        <position position="221"/>
    </location>
    <ligand>
        <name>[2Fe-2S] cluster</name>
        <dbReference type="ChEBI" id="CHEBI:190135"/>
    </ligand>
</feature>
<dbReference type="HAMAP" id="MF_01211">
    <property type="entry name" value="DHODB_Fe_S_bind"/>
    <property type="match status" value="1"/>
</dbReference>
<dbReference type="InterPro" id="IPR050353">
    <property type="entry name" value="PyrK_electron_transfer"/>
</dbReference>
<evidence type="ECO:0000256" key="13">
    <source>
        <dbReference type="PIRSR" id="PIRSR006816-2"/>
    </source>
</evidence>
<dbReference type="PIRSF" id="PIRSF006816">
    <property type="entry name" value="Cyc3_hyd_g"/>
    <property type="match status" value="1"/>
</dbReference>
<evidence type="ECO:0000256" key="4">
    <source>
        <dbReference type="ARBA" id="ARBA00022714"/>
    </source>
</evidence>
<dbReference type="Gene3D" id="2.40.30.10">
    <property type="entry name" value="Translation factors"/>
    <property type="match status" value="1"/>
</dbReference>
<dbReference type="InterPro" id="IPR019480">
    <property type="entry name" value="Dihydroorotate_DH_Fe-S-bd"/>
</dbReference>
<gene>
    <name evidence="11" type="primary">pyrK</name>
    <name evidence="15" type="ORF">BHW43_05360</name>
</gene>
<comment type="caution">
    <text evidence="15">The sequence shown here is derived from an EMBL/GenBank/DDBJ whole genome shotgun (WGS) entry which is preliminary data.</text>
</comment>
<dbReference type="InterPro" id="IPR012165">
    <property type="entry name" value="Cyt_c3_hydrogenase_gsu"/>
</dbReference>
<dbReference type="CDD" id="cd06218">
    <property type="entry name" value="DHOD_e_trans"/>
    <property type="match status" value="1"/>
</dbReference>
<evidence type="ECO:0000256" key="7">
    <source>
        <dbReference type="ARBA" id="ARBA00022975"/>
    </source>
</evidence>
<comment type="subunit">
    <text evidence="11">Heterotetramer of 2 PyrK and 2 PyrD type B subunits.</text>
</comment>
<dbReference type="GO" id="GO:0016491">
    <property type="term" value="F:oxidoreductase activity"/>
    <property type="evidence" value="ECO:0007669"/>
    <property type="project" value="InterPro"/>
</dbReference>
<comment type="caution">
    <text evidence="11">Lacks conserved residue(s) required for the propagation of feature annotation.</text>
</comment>
<evidence type="ECO:0000313" key="15">
    <source>
        <dbReference type="EMBL" id="OLA37822.1"/>
    </source>
</evidence>
<dbReference type="InterPro" id="IPR037117">
    <property type="entry name" value="Dihydroorotate_DH_ele_sf"/>
</dbReference>
<sequence>MSKTIASAKVIGQRVLNSTTKLINVYAPEIAAEAVPGQFVNVKVCKNTAPLLRRPFGVAGVNKAEGSITMIYRIIGEATHILADVCSGDELSIVGPLGHGFDMSAKKPLLVGGGLGLAPLLFLAEGFGEGNTDILMGGRSAEELFWTKLYESLSKNIYLTTDDGSVGTKGTVMALLPQLLKEGGYDCVYVCGPVPMMRAVANACMEAGVKCQVSLEKYMACGLGACLSCACEGIGKRIKVCKDGPVFWAEEVGEW</sequence>
<accession>A0A1Q6R610</accession>
<dbReference type="SUPFAM" id="SSF63380">
    <property type="entry name" value="Riboflavin synthase domain-like"/>
    <property type="match status" value="1"/>
</dbReference>
<dbReference type="InterPro" id="IPR017927">
    <property type="entry name" value="FAD-bd_FR_type"/>
</dbReference>
<comment type="cofactor">
    <cofactor evidence="11">
        <name>[2Fe-2S] cluster</name>
        <dbReference type="ChEBI" id="CHEBI:190135"/>
    </cofactor>
    <text evidence="11">Binds 1 [2Fe-2S] cluster per subunit.</text>
</comment>
<organism evidence="15 16">
    <name type="scientific">Phascolarctobacterium succinatutens</name>
    <dbReference type="NCBI Taxonomy" id="626940"/>
    <lineage>
        <taxon>Bacteria</taxon>
        <taxon>Bacillati</taxon>
        <taxon>Bacillota</taxon>
        <taxon>Negativicutes</taxon>
        <taxon>Acidaminococcales</taxon>
        <taxon>Acidaminococcaceae</taxon>
        <taxon>Phascolarctobacterium</taxon>
    </lineage>
</organism>
<keyword evidence="7 11" id="KW-0665">Pyrimidine biosynthesis</keyword>
<dbReference type="GO" id="GO:0051537">
    <property type="term" value="F:2 iron, 2 sulfur cluster binding"/>
    <property type="evidence" value="ECO:0007669"/>
    <property type="project" value="UniProtKB-KW"/>
</dbReference>
<dbReference type="InterPro" id="IPR017938">
    <property type="entry name" value="Riboflavin_synthase-like_b-brl"/>
</dbReference>
<feature type="binding site" evidence="11 13">
    <location>
        <position position="226"/>
    </location>
    <ligand>
        <name>[2Fe-2S] cluster</name>
        <dbReference type="ChEBI" id="CHEBI:190135"/>
    </ligand>
</feature>
<dbReference type="STRING" id="626940.BHW43_05360"/>
<dbReference type="GO" id="GO:0050660">
    <property type="term" value="F:flavin adenine dinucleotide binding"/>
    <property type="evidence" value="ECO:0007669"/>
    <property type="project" value="InterPro"/>
</dbReference>
<evidence type="ECO:0000256" key="2">
    <source>
        <dbReference type="ARBA" id="ARBA00022448"/>
    </source>
</evidence>
<dbReference type="SUPFAM" id="SSF52343">
    <property type="entry name" value="Ferredoxin reductase-like, C-terminal NADP-linked domain"/>
    <property type="match status" value="1"/>
</dbReference>
<dbReference type="Pfam" id="PF10418">
    <property type="entry name" value="DHODB_Fe-S_bind"/>
    <property type="match status" value="1"/>
</dbReference>
<dbReference type="PANTHER" id="PTHR43513:SF3">
    <property type="entry name" value="DIHYDROOROTATE DEHYDROGENASE B (NAD(+)), ELECTRON TRANSFER SUBUNIT-RELATED"/>
    <property type="match status" value="1"/>
</dbReference>